<reference evidence="1 2" key="2">
    <citation type="journal article" date="2011" name="J. Bacteriol.">
        <title>Genomes of three methylotrophs from a single niche uncover genetic and metabolic divergence of Methylophilaceae.</title>
        <authorList>
            <person name="Lapidus A."/>
            <person name="Clum A."/>
            <person name="Labutti K."/>
            <person name="Kaluzhnaya M.G."/>
            <person name="Lim S."/>
            <person name="Beck D.A."/>
            <person name="Glavina Del Rio T."/>
            <person name="Nolan M."/>
            <person name="Mavromatis K."/>
            <person name="Huntemann M."/>
            <person name="Lucas S."/>
            <person name="Lidstrom M.E."/>
            <person name="Ivanova N."/>
            <person name="Chistoserdova L."/>
        </authorList>
    </citation>
    <scope>NUCLEOTIDE SEQUENCE [LARGE SCALE GENOMIC DNA]</scope>
    <source>
        <strain evidence="1 2">SIP3-4</strain>
    </source>
</reference>
<accession>C6XBZ9</accession>
<evidence type="ECO:0000313" key="1">
    <source>
        <dbReference type="EMBL" id="ACT50074.1"/>
    </source>
</evidence>
<name>C6XBZ9_METGS</name>
<gene>
    <name evidence="1" type="ordered locus">Msip34_0826</name>
</gene>
<dbReference type="Pfam" id="PF13975">
    <property type="entry name" value="gag-asp_proteas"/>
    <property type="match status" value="1"/>
</dbReference>
<dbReference type="CDD" id="cd05483">
    <property type="entry name" value="retropepsin_like_bacteria"/>
    <property type="match status" value="1"/>
</dbReference>
<dbReference type="OrthoDB" id="185963at2"/>
<organism evidence="1 2">
    <name type="scientific">Methylovorus glucosotrophus (strain SIP3-4)</name>
    <dbReference type="NCBI Taxonomy" id="582744"/>
    <lineage>
        <taxon>Bacteria</taxon>
        <taxon>Pseudomonadati</taxon>
        <taxon>Pseudomonadota</taxon>
        <taxon>Betaproteobacteria</taxon>
        <taxon>Nitrosomonadales</taxon>
        <taxon>Methylophilaceae</taxon>
        <taxon>Methylovorus</taxon>
    </lineage>
</organism>
<reference evidence="2" key="1">
    <citation type="submission" date="2009-07" db="EMBL/GenBank/DDBJ databases">
        <title>Complete sequence of chromosome of Methylovorus sp. SIP3-4.</title>
        <authorList>
            <person name="Lucas S."/>
            <person name="Copeland A."/>
            <person name="Lapidus A."/>
            <person name="Glavina del Rio T."/>
            <person name="Tice H."/>
            <person name="Bruce D."/>
            <person name="Goodwin L."/>
            <person name="Pitluck S."/>
            <person name="Clum A."/>
            <person name="Larimer F."/>
            <person name="Land M."/>
            <person name="Hauser L."/>
            <person name="Kyrpides N."/>
            <person name="Mikhailova N."/>
            <person name="Kayluzhnaya M."/>
            <person name="Chistoserdova L."/>
        </authorList>
    </citation>
    <scope>NUCLEOTIDE SEQUENCE [LARGE SCALE GENOMIC DNA]</scope>
    <source>
        <strain evidence="2">SIP3-4</strain>
    </source>
</reference>
<dbReference type="SUPFAM" id="SSF50630">
    <property type="entry name" value="Acid proteases"/>
    <property type="match status" value="1"/>
</dbReference>
<proteinExistence type="predicted"/>
<dbReference type="HOGENOM" id="CLU_099411_1_0_4"/>
<dbReference type="eggNOG" id="COG3577">
    <property type="taxonomic scope" value="Bacteria"/>
</dbReference>
<dbReference type="KEGG" id="mei:Msip34_0826"/>
<protein>
    <submittedName>
        <fullName evidence="1">Peptidase A2A</fullName>
    </submittedName>
</protein>
<dbReference type="NCBIfam" id="TIGR02281">
    <property type="entry name" value="clan_AA_DTGA"/>
    <property type="match status" value="1"/>
</dbReference>
<dbReference type="RefSeq" id="WP_015829634.1">
    <property type="nucleotide sequence ID" value="NC_012969.1"/>
</dbReference>
<dbReference type="InterPro" id="IPR034122">
    <property type="entry name" value="Retropepsin-like_bacterial"/>
</dbReference>
<dbReference type="InterPro" id="IPR011969">
    <property type="entry name" value="Clan_AA_Asp_peptidase_C"/>
</dbReference>
<dbReference type="STRING" id="582744.Msip34_0826"/>
<dbReference type="Proteomes" id="UP000002743">
    <property type="component" value="Chromosome"/>
</dbReference>
<keyword evidence="2" id="KW-1185">Reference proteome</keyword>
<dbReference type="EMBL" id="CP001674">
    <property type="protein sequence ID" value="ACT50074.1"/>
    <property type="molecule type" value="Genomic_DNA"/>
</dbReference>
<sequence length="167" mass="17822" precursor="true">MSKTAWLAVLAWLLAAGGIYYVVDARMNPNRNPSSQGGEVTLQRGMDGHYRATALINGEKVEVLVDTGATGVAISSRTAERLGLNSHVAARTTTANGDAVAYITRLRSVRIGDVEAHDVAAMITPGLQGEALLGMSFLGRMDVRLFRGKMTIKQGDEAISTPTTEDF</sequence>
<evidence type="ECO:0000313" key="2">
    <source>
        <dbReference type="Proteomes" id="UP000002743"/>
    </source>
</evidence>
<dbReference type="Gene3D" id="2.40.70.10">
    <property type="entry name" value="Acid Proteases"/>
    <property type="match status" value="1"/>
</dbReference>
<dbReference type="AlphaFoldDB" id="C6XBZ9"/>
<dbReference type="InterPro" id="IPR021109">
    <property type="entry name" value="Peptidase_aspartic_dom_sf"/>
</dbReference>